<feature type="signal peptide" evidence="1">
    <location>
        <begin position="1"/>
        <end position="24"/>
    </location>
</feature>
<protein>
    <recommendedName>
        <fullName evidence="4">Retrovirus-related Pol polyprotein from transposon TNT 1-94</fullName>
    </recommendedName>
</protein>
<evidence type="ECO:0000313" key="3">
    <source>
        <dbReference type="Proteomes" id="UP001153555"/>
    </source>
</evidence>
<feature type="chain" id="PRO_5040281473" description="Retrovirus-related Pol polyprotein from transposon TNT 1-94" evidence="1">
    <location>
        <begin position="25"/>
        <end position="103"/>
    </location>
</feature>
<sequence length="103" mass="11358">ILASLMLSSLSESILILTVGLGLSKEMWSALENNFATQSQAKIMQYKILLQTLKKTGIAMKDYLNKMKSYCDVLTSVGHVIPENDQVLHVLSGLPSEYDVVVV</sequence>
<evidence type="ECO:0008006" key="4">
    <source>
        <dbReference type="Google" id="ProtNLM"/>
    </source>
</evidence>
<dbReference type="AlphaFoldDB" id="A0A9N7MZD2"/>
<dbReference type="Proteomes" id="UP001153555">
    <property type="component" value="Unassembled WGS sequence"/>
</dbReference>
<proteinExistence type="predicted"/>
<gene>
    <name evidence="2" type="ORF">SHERM_01271</name>
</gene>
<comment type="caution">
    <text evidence="2">The sequence shown here is derived from an EMBL/GenBank/DDBJ whole genome shotgun (WGS) entry which is preliminary data.</text>
</comment>
<evidence type="ECO:0000313" key="2">
    <source>
        <dbReference type="EMBL" id="CAA0818418.1"/>
    </source>
</evidence>
<accession>A0A9N7MZD2</accession>
<keyword evidence="3" id="KW-1185">Reference proteome</keyword>
<dbReference type="Pfam" id="PF14223">
    <property type="entry name" value="Retrotran_gag_2"/>
    <property type="match status" value="1"/>
</dbReference>
<keyword evidence="1" id="KW-0732">Signal</keyword>
<dbReference type="OrthoDB" id="913062at2759"/>
<organism evidence="2 3">
    <name type="scientific">Striga hermonthica</name>
    <name type="common">Purple witchweed</name>
    <name type="synonym">Buchnera hermonthica</name>
    <dbReference type="NCBI Taxonomy" id="68872"/>
    <lineage>
        <taxon>Eukaryota</taxon>
        <taxon>Viridiplantae</taxon>
        <taxon>Streptophyta</taxon>
        <taxon>Embryophyta</taxon>
        <taxon>Tracheophyta</taxon>
        <taxon>Spermatophyta</taxon>
        <taxon>Magnoliopsida</taxon>
        <taxon>eudicotyledons</taxon>
        <taxon>Gunneridae</taxon>
        <taxon>Pentapetalae</taxon>
        <taxon>asterids</taxon>
        <taxon>lamiids</taxon>
        <taxon>Lamiales</taxon>
        <taxon>Orobanchaceae</taxon>
        <taxon>Buchnereae</taxon>
        <taxon>Striga</taxon>
    </lineage>
</organism>
<dbReference type="PANTHER" id="PTHR47481">
    <property type="match status" value="1"/>
</dbReference>
<evidence type="ECO:0000256" key="1">
    <source>
        <dbReference type="SAM" id="SignalP"/>
    </source>
</evidence>
<name>A0A9N7MZD2_STRHE</name>
<reference evidence="2" key="1">
    <citation type="submission" date="2019-12" db="EMBL/GenBank/DDBJ databases">
        <authorList>
            <person name="Scholes J."/>
        </authorList>
    </citation>
    <scope>NUCLEOTIDE SEQUENCE</scope>
</reference>
<dbReference type="EMBL" id="CACSLK010016925">
    <property type="protein sequence ID" value="CAA0818418.1"/>
    <property type="molecule type" value="Genomic_DNA"/>
</dbReference>
<dbReference type="PANTHER" id="PTHR47481:SF31">
    <property type="entry name" value="OS01G0873500 PROTEIN"/>
    <property type="match status" value="1"/>
</dbReference>
<feature type="non-terminal residue" evidence="2">
    <location>
        <position position="1"/>
    </location>
</feature>
<feature type="non-terminal residue" evidence="2">
    <location>
        <position position="103"/>
    </location>
</feature>